<protein>
    <submittedName>
        <fullName evidence="1">Uncharacterized protein</fullName>
    </submittedName>
</protein>
<evidence type="ECO:0000313" key="1">
    <source>
        <dbReference type="EMBL" id="PAV61867.1"/>
    </source>
</evidence>
<accession>A0A2A2JJN5</accession>
<sequence>MEGVLLHSVAACFSLSLHHSLALSPLLSVPSIFVLSAARATGIQSIARAMREVGESSETKPHPLTSSIPAAHNLTDHGAECACRANQSRH</sequence>
<evidence type="ECO:0000313" key="2">
    <source>
        <dbReference type="Proteomes" id="UP000218231"/>
    </source>
</evidence>
<comment type="caution">
    <text evidence="1">The sequence shown here is derived from an EMBL/GenBank/DDBJ whole genome shotgun (WGS) entry which is preliminary data.</text>
</comment>
<organism evidence="1 2">
    <name type="scientific">Diploscapter pachys</name>
    <dbReference type="NCBI Taxonomy" id="2018661"/>
    <lineage>
        <taxon>Eukaryota</taxon>
        <taxon>Metazoa</taxon>
        <taxon>Ecdysozoa</taxon>
        <taxon>Nematoda</taxon>
        <taxon>Chromadorea</taxon>
        <taxon>Rhabditida</taxon>
        <taxon>Rhabditina</taxon>
        <taxon>Rhabditomorpha</taxon>
        <taxon>Rhabditoidea</taxon>
        <taxon>Rhabditidae</taxon>
        <taxon>Diploscapter</taxon>
    </lineage>
</organism>
<dbReference type="AlphaFoldDB" id="A0A2A2JJN5"/>
<name>A0A2A2JJN5_9BILA</name>
<proteinExistence type="predicted"/>
<reference evidence="1 2" key="1">
    <citation type="journal article" date="2017" name="Curr. Biol.">
        <title>Genome architecture and evolution of a unichromosomal asexual nematode.</title>
        <authorList>
            <person name="Fradin H."/>
            <person name="Zegar C."/>
            <person name="Gutwein M."/>
            <person name="Lucas J."/>
            <person name="Kovtun M."/>
            <person name="Corcoran D."/>
            <person name="Baugh L.R."/>
            <person name="Kiontke K."/>
            <person name="Gunsalus K."/>
            <person name="Fitch D.H."/>
            <person name="Piano F."/>
        </authorList>
    </citation>
    <scope>NUCLEOTIDE SEQUENCE [LARGE SCALE GENOMIC DNA]</scope>
    <source>
        <strain evidence="1">PF1309</strain>
    </source>
</reference>
<dbReference type="EMBL" id="LIAE01010396">
    <property type="protein sequence ID" value="PAV61867.1"/>
    <property type="molecule type" value="Genomic_DNA"/>
</dbReference>
<gene>
    <name evidence="1" type="ORF">WR25_22793</name>
</gene>
<dbReference type="Proteomes" id="UP000218231">
    <property type="component" value="Unassembled WGS sequence"/>
</dbReference>
<keyword evidence="2" id="KW-1185">Reference proteome</keyword>